<dbReference type="EMBL" id="CAJNOQ010000496">
    <property type="protein sequence ID" value="CAF0807849.1"/>
    <property type="molecule type" value="Genomic_DNA"/>
</dbReference>
<dbReference type="EMBL" id="CAJOBC010000496">
    <property type="protein sequence ID" value="CAF3593375.1"/>
    <property type="molecule type" value="Genomic_DNA"/>
</dbReference>
<dbReference type="AlphaFoldDB" id="A0A813TDN4"/>
<dbReference type="PANTHER" id="PTHR46788">
    <property type="entry name" value="EF-HAND CALCIUM-BINDING DOMAIN-CONTAINING PROTEIN 5"/>
    <property type="match status" value="1"/>
</dbReference>
<organism evidence="3 6">
    <name type="scientific">Didymodactylos carnosus</name>
    <dbReference type="NCBI Taxonomy" id="1234261"/>
    <lineage>
        <taxon>Eukaryota</taxon>
        <taxon>Metazoa</taxon>
        <taxon>Spiralia</taxon>
        <taxon>Gnathifera</taxon>
        <taxon>Rotifera</taxon>
        <taxon>Eurotatoria</taxon>
        <taxon>Bdelloidea</taxon>
        <taxon>Philodinida</taxon>
        <taxon>Philodinidae</taxon>
        <taxon>Didymodactylos</taxon>
    </lineage>
</organism>
<feature type="compositionally biased region" description="Basic and acidic residues" evidence="1">
    <location>
        <begin position="362"/>
        <end position="386"/>
    </location>
</feature>
<feature type="region of interest" description="Disordered" evidence="1">
    <location>
        <begin position="338"/>
        <end position="429"/>
    </location>
</feature>
<dbReference type="Proteomes" id="UP000681722">
    <property type="component" value="Unassembled WGS sequence"/>
</dbReference>
<dbReference type="Proteomes" id="UP000677228">
    <property type="component" value="Unassembled WGS sequence"/>
</dbReference>
<dbReference type="SUPFAM" id="SSF55781">
    <property type="entry name" value="GAF domain-like"/>
    <property type="match status" value="1"/>
</dbReference>
<evidence type="ECO:0000313" key="6">
    <source>
        <dbReference type="Proteomes" id="UP000663829"/>
    </source>
</evidence>
<name>A0A813TDN4_9BILA</name>
<dbReference type="OrthoDB" id="199400at2759"/>
<dbReference type="Proteomes" id="UP000682733">
    <property type="component" value="Unassembled WGS sequence"/>
</dbReference>
<evidence type="ECO:0000256" key="1">
    <source>
        <dbReference type="SAM" id="MobiDB-lite"/>
    </source>
</evidence>
<dbReference type="CDD" id="cd22968">
    <property type="entry name" value="DD_EFCAB5"/>
    <property type="match status" value="1"/>
</dbReference>
<evidence type="ECO:0000313" key="3">
    <source>
        <dbReference type="EMBL" id="CAF0807849.1"/>
    </source>
</evidence>
<gene>
    <name evidence="3" type="ORF">GPM918_LOCUS3871</name>
    <name evidence="2" type="ORF">OVA965_LOCUS2995</name>
    <name evidence="5" type="ORF">SRO942_LOCUS3871</name>
    <name evidence="4" type="ORF">TMI583_LOCUS2994</name>
</gene>
<feature type="compositionally biased region" description="Polar residues" evidence="1">
    <location>
        <begin position="416"/>
        <end position="425"/>
    </location>
</feature>
<dbReference type="InterPro" id="IPR029016">
    <property type="entry name" value="GAF-like_dom_sf"/>
</dbReference>
<protein>
    <submittedName>
        <fullName evidence="3">Uncharacterized protein</fullName>
    </submittedName>
</protein>
<dbReference type="Proteomes" id="UP000663829">
    <property type="component" value="Unassembled WGS sequence"/>
</dbReference>
<dbReference type="EMBL" id="CAJNOK010000690">
    <property type="protein sequence ID" value="CAF0769314.1"/>
    <property type="molecule type" value="Genomic_DNA"/>
</dbReference>
<evidence type="ECO:0000313" key="4">
    <source>
        <dbReference type="EMBL" id="CAF3549959.1"/>
    </source>
</evidence>
<dbReference type="EMBL" id="CAJOBA010000690">
    <property type="protein sequence ID" value="CAF3549959.1"/>
    <property type="molecule type" value="Genomic_DNA"/>
</dbReference>
<sequence length="1094" mass="128119">MANTKLNYDSSLRSNDDIDNQELEHFLEQKNNANKNNRFSHEVASNTIIDSLAKEWWSKKMPNCVINDLIEDLIPLLVLGCEKVVKEADERNLINTNAPDRQFNPVNYLAQYLMRNNPKYLRYAQTSPYRYAMKQLHEHCKVEVLKVFGEEETLLHDLLKKRQTDRMANRETTTSEDSRRRDLLKSAFHDWNVNERGWIETKLIKNMLEQTNDYYQHHSTEENIQLEVNPNHQAFHSHRMHIDSFTEGFLEILRSVPHDLFNNILALFSKCAKQYRDQVDEHEIDLLFQRLFKILDDKHIGYLFRSNVMKTLDTFYNSIDPDNRVKVNEPDKWPVVKPVLFQQKTDENRKKSSISTPDIDIDGTKTPDDNNRVKSDDRNTNSEKTDQVTIEQQENENEKSQHGSSANTLDDENDQQTRTDTNTSPYLDLKDVNAYDPQFRYSKIKEATNNLESLTFLSKNESFPFHERLINEEQFCALLKAFIGNEKDELTTTALVDFFKTLYNETPEEKTDKKDSIIQRERERQMRVAADTLFDKIDNTTLGSIKFEPIATILKEYKDESVLEYIQPILDAYKENQSLTKTQFYDILVRIHKIVHATQEETFDQLLKFIENRQPINRNERDRADLRHQWLKKLRDIPYRTLNVLYKEVIDTLKKDAETFGGQKCINAYIALLERNTEKTQNSIRYVATTADNADLLLGQTLTRGQGISFQVMDSGKPTYISQTKNNSRIHFFDENVKSNNGSFVLIPLKRTVRAKCNGCLGIDTVRDKKEKAFSNDEIQFYQAVALAFSETFGYVEFDDYMNTVISRASYWMNVRCTSIVTMDYYTYEPLTMSNPKERLLRHVMTNSNQKMTIVNEPSTIDIKEQIFKYRLEHAASICQPTITTFLDETHLIQPLHGRDGYCFALLDVNIGENKSLPLDQNIVFMQLCRLIYFAVYELEEEIVDGTSQRYLYCEQHFDENRIKFLFDRLWYRDLCDRLVTMPLESVREVIDNSTISDDMKKLLNIIGNLVMGKNNFTVKDVTNNNLFSNMSNFDPTIKNDKHTDTWNKAENILKSINSALLIQSEVPIAIIMYDWLNVSLTLYKMTKVQEEMQ</sequence>
<keyword evidence="6" id="KW-1185">Reference proteome</keyword>
<accession>A0A813TDN4</accession>
<comment type="caution">
    <text evidence="3">The sequence shown here is derived from an EMBL/GenBank/DDBJ whole genome shotgun (WGS) entry which is preliminary data.</text>
</comment>
<evidence type="ECO:0000313" key="5">
    <source>
        <dbReference type="EMBL" id="CAF3593375.1"/>
    </source>
</evidence>
<reference evidence="3" key="1">
    <citation type="submission" date="2021-02" db="EMBL/GenBank/DDBJ databases">
        <authorList>
            <person name="Nowell W R."/>
        </authorList>
    </citation>
    <scope>NUCLEOTIDE SEQUENCE</scope>
</reference>
<evidence type="ECO:0000313" key="2">
    <source>
        <dbReference type="EMBL" id="CAF0769314.1"/>
    </source>
</evidence>
<proteinExistence type="predicted"/>
<dbReference type="Gene3D" id="3.30.450.40">
    <property type="match status" value="1"/>
</dbReference>
<dbReference type="PANTHER" id="PTHR46788:SF1">
    <property type="entry name" value="EF-HAND CALCIUM-BINDING DOMAIN-CONTAINING PROTEIN 5"/>
    <property type="match status" value="1"/>
</dbReference>